<evidence type="ECO:0000256" key="2">
    <source>
        <dbReference type="ARBA" id="ARBA00023242"/>
    </source>
</evidence>
<dbReference type="GO" id="GO:0000976">
    <property type="term" value="F:transcription cis-regulatory region binding"/>
    <property type="evidence" value="ECO:0007669"/>
    <property type="project" value="InterPro"/>
</dbReference>
<dbReference type="GO" id="GO:0001228">
    <property type="term" value="F:DNA-binding transcription activator activity, RNA polymerase II-specific"/>
    <property type="evidence" value="ECO:0007669"/>
    <property type="project" value="TreeGrafter"/>
</dbReference>
<sequence length="286" mass="31714">MSPQGSIFRIFNPASQSKEEAVQKRQEQLRRAQRVYRQRKTRYVKNLEAEIAYSRERECRWLAEKSALEDEVRGLLRLLDQHGIATPSAASLAGGSPRQLLTSPLSSNTYFSQDEHPEWPRASSLPLSSFDFQSPPETATSPRVCEMDHSILGMEFVLKIEEPCLDHVHGDPTKPDEPSGHALTATAQILSISSSPPPKRCSLLPVQDLPASILDRMLALAPEVATDDGITPVQAWDILRRKSSLENFTRNSLMVLAEKLRNSAKCHGFGAVLDFGVFNQVVGGVV</sequence>
<dbReference type="EMBL" id="JAGPXD010000004">
    <property type="protein sequence ID" value="KAH7359456.1"/>
    <property type="molecule type" value="Genomic_DNA"/>
</dbReference>
<dbReference type="SUPFAM" id="SSF57959">
    <property type="entry name" value="Leucine zipper domain"/>
    <property type="match status" value="1"/>
</dbReference>
<dbReference type="Gene3D" id="1.20.5.170">
    <property type="match status" value="1"/>
</dbReference>
<evidence type="ECO:0000313" key="3">
    <source>
        <dbReference type="EMBL" id="KAH7359456.1"/>
    </source>
</evidence>
<evidence type="ECO:0008006" key="5">
    <source>
        <dbReference type="Google" id="ProtNLM"/>
    </source>
</evidence>
<accession>A0A8K0TAX1</accession>
<evidence type="ECO:0000256" key="1">
    <source>
        <dbReference type="ARBA" id="ARBA00004123"/>
    </source>
</evidence>
<dbReference type="PANTHER" id="PTHR40621:SF6">
    <property type="entry name" value="AP-1-LIKE TRANSCRIPTION FACTOR YAP1-RELATED"/>
    <property type="match status" value="1"/>
</dbReference>
<protein>
    <recommendedName>
        <fullName evidence="5">BZIP domain-containing protein</fullName>
    </recommendedName>
</protein>
<keyword evidence="4" id="KW-1185">Reference proteome</keyword>
<dbReference type="AlphaFoldDB" id="A0A8K0TAX1"/>
<dbReference type="InterPro" id="IPR050936">
    <property type="entry name" value="AP-1-like"/>
</dbReference>
<organism evidence="3 4">
    <name type="scientific">Plectosphaerella cucumerina</name>
    <dbReference type="NCBI Taxonomy" id="40658"/>
    <lineage>
        <taxon>Eukaryota</taxon>
        <taxon>Fungi</taxon>
        <taxon>Dikarya</taxon>
        <taxon>Ascomycota</taxon>
        <taxon>Pezizomycotina</taxon>
        <taxon>Sordariomycetes</taxon>
        <taxon>Hypocreomycetidae</taxon>
        <taxon>Glomerellales</taxon>
        <taxon>Plectosphaerellaceae</taxon>
        <taxon>Plectosphaerella</taxon>
    </lineage>
</organism>
<comment type="subcellular location">
    <subcellularLocation>
        <location evidence="1">Nucleus</location>
    </subcellularLocation>
</comment>
<dbReference type="OrthoDB" id="2590011at2759"/>
<proteinExistence type="predicted"/>
<evidence type="ECO:0000313" key="4">
    <source>
        <dbReference type="Proteomes" id="UP000813385"/>
    </source>
</evidence>
<name>A0A8K0TAX1_9PEZI</name>
<gene>
    <name evidence="3" type="ORF">B0T11DRAFT_286352</name>
</gene>
<dbReference type="CDD" id="cd14688">
    <property type="entry name" value="bZIP_YAP"/>
    <property type="match status" value="1"/>
</dbReference>
<dbReference type="PANTHER" id="PTHR40621">
    <property type="entry name" value="TRANSCRIPTION FACTOR KAPC-RELATED"/>
    <property type="match status" value="1"/>
</dbReference>
<keyword evidence="2" id="KW-0539">Nucleus</keyword>
<comment type="caution">
    <text evidence="3">The sequence shown here is derived from an EMBL/GenBank/DDBJ whole genome shotgun (WGS) entry which is preliminary data.</text>
</comment>
<reference evidence="3" key="1">
    <citation type="journal article" date="2021" name="Nat. Commun.">
        <title>Genetic determinants of endophytism in the Arabidopsis root mycobiome.</title>
        <authorList>
            <person name="Mesny F."/>
            <person name="Miyauchi S."/>
            <person name="Thiergart T."/>
            <person name="Pickel B."/>
            <person name="Atanasova L."/>
            <person name="Karlsson M."/>
            <person name="Huettel B."/>
            <person name="Barry K.W."/>
            <person name="Haridas S."/>
            <person name="Chen C."/>
            <person name="Bauer D."/>
            <person name="Andreopoulos W."/>
            <person name="Pangilinan J."/>
            <person name="LaButti K."/>
            <person name="Riley R."/>
            <person name="Lipzen A."/>
            <person name="Clum A."/>
            <person name="Drula E."/>
            <person name="Henrissat B."/>
            <person name="Kohler A."/>
            <person name="Grigoriev I.V."/>
            <person name="Martin F.M."/>
            <person name="Hacquard S."/>
        </authorList>
    </citation>
    <scope>NUCLEOTIDE SEQUENCE</scope>
    <source>
        <strain evidence="3">MPI-CAGE-AT-0016</strain>
    </source>
</reference>
<dbReference type="Proteomes" id="UP000813385">
    <property type="component" value="Unassembled WGS sequence"/>
</dbReference>
<dbReference type="GO" id="GO:0090575">
    <property type="term" value="C:RNA polymerase II transcription regulator complex"/>
    <property type="evidence" value="ECO:0007669"/>
    <property type="project" value="TreeGrafter"/>
</dbReference>
<dbReference type="InterPro" id="IPR046347">
    <property type="entry name" value="bZIP_sf"/>
</dbReference>